<reference evidence="1 2" key="1">
    <citation type="submission" date="2016-10" db="EMBL/GenBank/DDBJ databases">
        <title>Draft genome sequences of four alkaliphilic bacteria belonging to the Anaerobacillus genus.</title>
        <authorList>
            <person name="Bassil N.M."/>
            <person name="Lloyd J.R."/>
        </authorList>
    </citation>
    <scope>NUCLEOTIDE SEQUENCE [LARGE SCALE GENOMIC DNA]</scope>
    <source>
        <strain evidence="1 2">DSM 22531</strain>
    </source>
</reference>
<dbReference type="Proteomes" id="UP000180057">
    <property type="component" value="Unassembled WGS sequence"/>
</dbReference>
<evidence type="ECO:0000313" key="2">
    <source>
        <dbReference type="Proteomes" id="UP000180057"/>
    </source>
</evidence>
<dbReference type="OrthoDB" id="2935286at2"/>
<keyword evidence="2" id="KW-1185">Reference proteome</keyword>
<gene>
    <name evidence="1" type="ORF">BKP45_14770</name>
</gene>
<proteinExistence type="predicted"/>
<comment type="caution">
    <text evidence="1">The sequence shown here is derived from an EMBL/GenBank/DDBJ whole genome shotgun (WGS) entry which is preliminary data.</text>
</comment>
<name>A0A1S2M5S7_9BACI</name>
<organism evidence="1 2">
    <name type="scientific">Anaerobacillus alkalidiazotrophicus</name>
    <dbReference type="NCBI Taxonomy" id="472963"/>
    <lineage>
        <taxon>Bacteria</taxon>
        <taxon>Bacillati</taxon>
        <taxon>Bacillota</taxon>
        <taxon>Bacilli</taxon>
        <taxon>Bacillales</taxon>
        <taxon>Bacillaceae</taxon>
        <taxon>Anaerobacillus</taxon>
    </lineage>
</organism>
<sequence length="72" mass="8744">MEMCYTEMTTSEIIDYYKKVKEYIDQGFRVDGLKDELNLISKTLLCKKQELCKSELQKYLLEIEKYKKIIRH</sequence>
<dbReference type="RefSeq" id="WP_071390462.1">
    <property type="nucleotide sequence ID" value="NZ_MLQS01000023.1"/>
</dbReference>
<protein>
    <submittedName>
        <fullName evidence="1">Uncharacterized protein</fullName>
    </submittedName>
</protein>
<dbReference type="EMBL" id="MLQS01000023">
    <property type="protein sequence ID" value="OIJ18985.1"/>
    <property type="molecule type" value="Genomic_DNA"/>
</dbReference>
<accession>A0A1S2M5S7</accession>
<dbReference type="STRING" id="472963.BKP45_14770"/>
<evidence type="ECO:0000313" key="1">
    <source>
        <dbReference type="EMBL" id="OIJ18985.1"/>
    </source>
</evidence>
<dbReference type="AlphaFoldDB" id="A0A1S2M5S7"/>